<evidence type="ECO:0000313" key="1">
    <source>
        <dbReference type="EMBL" id="CAH3184634.1"/>
    </source>
</evidence>
<reference evidence="1 2" key="1">
    <citation type="submission" date="2022-05" db="EMBL/GenBank/DDBJ databases">
        <authorList>
            <consortium name="Genoscope - CEA"/>
            <person name="William W."/>
        </authorList>
    </citation>
    <scope>NUCLEOTIDE SEQUENCE [LARGE SCALE GENOMIC DNA]</scope>
</reference>
<dbReference type="Proteomes" id="UP001159427">
    <property type="component" value="Unassembled WGS sequence"/>
</dbReference>
<name>A0ABN8S1A5_9CNID</name>
<organism evidence="1 2">
    <name type="scientific">Porites evermanni</name>
    <dbReference type="NCBI Taxonomy" id="104178"/>
    <lineage>
        <taxon>Eukaryota</taxon>
        <taxon>Metazoa</taxon>
        <taxon>Cnidaria</taxon>
        <taxon>Anthozoa</taxon>
        <taxon>Hexacorallia</taxon>
        <taxon>Scleractinia</taxon>
        <taxon>Fungiina</taxon>
        <taxon>Poritidae</taxon>
        <taxon>Porites</taxon>
    </lineage>
</organism>
<accession>A0ABN8S1A5</accession>
<keyword evidence="2" id="KW-1185">Reference proteome</keyword>
<proteinExistence type="predicted"/>
<sequence>MKGQLKKLEGFLNACAVQSVKVEEGENTVNLPQDSKHLLYASHTRPDKGDEKLGSILEPIVAELKAYKVNMPLTLIYGSLETISDCFLYFS</sequence>
<dbReference type="EMBL" id="CALNXI010002205">
    <property type="protein sequence ID" value="CAH3184634.1"/>
    <property type="molecule type" value="Genomic_DNA"/>
</dbReference>
<gene>
    <name evidence="1" type="ORF">PEVE_00015624</name>
</gene>
<feature type="non-terminal residue" evidence="1">
    <location>
        <position position="91"/>
    </location>
</feature>
<evidence type="ECO:0000313" key="2">
    <source>
        <dbReference type="Proteomes" id="UP001159427"/>
    </source>
</evidence>
<protein>
    <submittedName>
        <fullName evidence="1">Uncharacterized protein</fullName>
    </submittedName>
</protein>
<comment type="caution">
    <text evidence="1">The sequence shown here is derived from an EMBL/GenBank/DDBJ whole genome shotgun (WGS) entry which is preliminary data.</text>
</comment>